<dbReference type="Proteomes" id="UP000051442">
    <property type="component" value="Unassembled WGS sequence"/>
</dbReference>
<evidence type="ECO:0000256" key="2">
    <source>
        <dbReference type="ARBA" id="ARBA00022801"/>
    </source>
</evidence>
<dbReference type="InterPro" id="IPR019800">
    <property type="entry name" value="Glyco_hydro_3_AS"/>
</dbReference>
<dbReference type="AlphaFoldDB" id="A0A0R2FLK4"/>
<organism evidence="6 7">
    <name type="scientific">Secundilactobacillus similis DSM 23365 = JCM 2765</name>
    <dbReference type="NCBI Taxonomy" id="1423804"/>
    <lineage>
        <taxon>Bacteria</taxon>
        <taxon>Bacillati</taxon>
        <taxon>Bacillota</taxon>
        <taxon>Bacilli</taxon>
        <taxon>Lactobacillales</taxon>
        <taxon>Lactobacillaceae</taxon>
        <taxon>Secundilactobacillus</taxon>
    </lineage>
</organism>
<dbReference type="STRING" id="1423804.FD14_GL000127"/>
<dbReference type="Pfam" id="PF00933">
    <property type="entry name" value="Glyco_hydro_3"/>
    <property type="match status" value="1"/>
</dbReference>
<keyword evidence="3" id="KW-0119">Carbohydrate metabolism</keyword>
<comment type="similarity">
    <text evidence="1 4">Belongs to the glycosyl hydrolase 3 family.</text>
</comment>
<feature type="domain" description="Fibronectin type III-like" evidence="5">
    <location>
        <begin position="580"/>
        <end position="650"/>
    </location>
</feature>
<dbReference type="RefSeq" id="WP_156405709.1">
    <property type="nucleotide sequence ID" value="NZ_AYZM01000061.1"/>
</dbReference>
<dbReference type="PANTHER" id="PTHR42715:SF10">
    <property type="entry name" value="BETA-GLUCOSIDASE"/>
    <property type="match status" value="1"/>
</dbReference>
<dbReference type="Gene3D" id="3.20.20.300">
    <property type="entry name" value="Glycoside hydrolase, family 3, N-terminal domain"/>
    <property type="match status" value="1"/>
</dbReference>
<reference evidence="6 7" key="1">
    <citation type="journal article" date="2015" name="Genome Announc.">
        <title>Expanding the biotechnology potential of lactobacilli through comparative genomics of 213 strains and associated genera.</title>
        <authorList>
            <person name="Sun Z."/>
            <person name="Harris H.M."/>
            <person name="McCann A."/>
            <person name="Guo C."/>
            <person name="Argimon S."/>
            <person name="Zhang W."/>
            <person name="Yang X."/>
            <person name="Jeffery I.B."/>
            <person name="Cooney J.C."/>
            <person name="Kagawa T.F."/>
            <person name="Liu W."/>
            <person name="Song Y."/>
            <person name="Salvetti E."/>
            <person name="Wrobel A."/>
            <person name="Rasinkangas P."/>
            <person name="Parkhill J."/>
            <person name="Rea M.C."/>
            <person name="O'Sullivan O."/>
            <person name="Ritari J."/>
            <person name="Douillard F.P."/>
            <person name="Paul Ross R."/>
            <person name="Yang R."/>
            <person name="Briner A.E."/>
            <person name="Felis G.E."/>
            <person name="de Vos W.M."/>
            <person name="Barrangou R."/>
            <person name="Klaenhammer T.R."/>
            <person name="Caufield P.W."/>
            <person name="Cui Y."/>
            <person name="Zhang H."/>
            <person name="O'Toole P.W."/>
        </authorList>
    </citation>
    <scope>NUCLEOTIDE SEQUENCE [LARGE SCALE GENOMIC DNA]</scope>
    <source>
        <strain evidence="6 7">DSM 23365</strain>
    </source>
</reference>
<keyword evidence="2 4" id="KW-0378">Hydrolase</keyword>
<gene>
    <name evidence="6" type="ORF">FD14_GL000127</name>
</gene>
<dbReference type="SUPFAM" id="SSF51445">
    <property type="entry name" value="(Trans)glycosidases"/>
    <property type="match status" value="1"/>
</dbReference>
<dbReference type="InterPro" id="IPR001764">
    <property type="entry name" value="Glyco_hydro_3_N"/>
</dbReference>
<evidence type="ECO:0000256" key="4">
    <source>
        <dbReference type="RuleBase" id="RU361161"/>
    </source>
</evidence>
<dbReference type="InterPro" id="IPR013783">
    <property type="entry name" value="Ig-like_fold"/>
</dbReference>
<protein>
    <submittedName>
        <fullName evidence="6">Glycosyl hydrolase family 3 protein</fullName>
    </submittedName>
</protein>
<dbReference type="GO" id="GO:0008422">
    <property type="term" value="F:beta-glucosidase activity"/>
    <property type="evidence" value="ECO:0007669"/>
    <property type="project" value="UniProtKB-ARBA"/>
</dbReference>
<dbReference type="EMBL" id="AYZM01000061">
    <property type="protein sequence ID" value="KRN25722.1"/>
    <property type="molecule type" value="Genomic_DNA"/>
</dbReference>
<dbReference type="PRINTS" id="PR00133">
    <property type="entry name" value="GLHYDRLASE3"/>
</dbReference>
<dbReference type="InterPro" id="IPR017853">
    <property type="entry name" value="GH"/>
</dbReference>
<dbReference type="Gene3D" id="2.60.40.10">
    <property type="entry name" value="Immunoglobulins"/>
    <property type="match status" value="1"/>
</dbReference>
<accession>A0A0R2FLK4</accession>
<dbReference type="InterPro" id="IPR002772">
    <property type="entry name" value="Glyco_hydro_3_C"/>
</dbReference>
<dbReference type="PANTHER" id="PTHR42715">
    <property type="entry name" value="BETA-GLUCOSIDASE"/>
    <property type="match status" value="1"/>
</dbReference>
<dbReference type="FunFam" id="2.60.40.10:FF:000495">
    <property type="entry name" value="Periplasmic beta-glucosidase"/>
    <property type="match status" value="1"/>
</dbReference>
<evidence type="ECO:0000313" key="7">
    <source>
        <dbReference type="Proteomes" id="UP000051442"/>
    </source>
</evidence>
<dbReference type="Pfam" id="PF14310">
    <property type="entry name" value="Fn3-like"/>
    <property type="match status" value="1"/>
</dbReference>
<dbReference type="GO" id="GO:0005975">
    <property type="term" value="P:carbohydrate metabolic process"/>
    <property type="evidence" value="ECO:0007669"/>
    <property type="project" value="InterPro"/>
</dbReference>
<evidence type="ECO:0000313" key="6">
    <source>
        <dbReference type="EMBL" id="KRN25722.1"/>
    </source>
</evidence>
<keyword evidence="4" id="KW-0326">Glycosidase</keyword>
<name>A0A0R2FLK4_9LACO</name>
<dbReference type="InterPro" id="IPR050288">
    <property type="entry name" value="Cellulose_deg_GH3"/>
</dbReference>
<dbReference type="InterPro" id="IPR026891">
    <property type="entry name" value="Fn3-like"/>
</dbReference>
<dbReference type="SMART" id="SM01217">
    <property type="entry name" value="Fn3_like"/>
    <property type="match status" value="1"/>
</dbReference>
<keyword evidence="7" id="KW-1185">Reference proteome</keyword>
<evidence type="ECO:0000256" key="1">
    <source>
        <dbReference type="ARBA" id="ARBA00005336"/>
    </source>
</evidence>
<dbReference type="InterPro" id="IPR036962">
    <property type="entry name" value="Glyco_hydro_3_N_sf"/>
</dbReference>
<comment type="caution">
    <text evidence="6">The sequence shown here is derived from an EMBL/GenBank/DDBJ whole genome shotgun (WGS) entry which is preliminary data.</text>
</comment>
<dbReference type="PATRIC" id="fig|1423804.4.peg.140"/>
<evidence type="ECO:0000256" key="3">
    <source>
        <dbReference type="ARBA" id="ARBA00023277"/>
    </source>
</evidence>
<dbReference type="OrthoDB" id="9805821at2"/>
<dbReference type="Pfam" id="PF01915">
    <property type="entry name" value="Glyco_hydro_3_C"/>
    <property type="match status" value="1"/>
</dbReference>
<evidence type="ECO:0000259" key="5">
    <source>
        <dbReference type="SMART" id="SM01217"/>
    </source>
</evidence>
<sequence>MTQIDQDLVQQLSLAEKAALVSGKDFWFTAGNQRVNLQRMMVTDGPSGLRKQASSADALGLNQSVTAVCFPASSLTACSFDRAGLTQLGTNLGEAARAEKVGVLLGPGINLKRSPLAGRNFEYFSEDPYLAGELAASYVNGVQQQGVGVSVKHFAANNRENQRFTMSSDMDERTLRELYLAPFEKVVKQSHPATIMCSYNAINGTLNSQNQRLLTQILRDEWGFDGLVMSDWGAVADHVAALKAGLDLEMPGKGDLSVQEIIDAVDAGELGIGTLNRAVVRVLRMVAKWQQPAGEVESYDLEAQHKYARQLAAKSMVLLQNNDQVLPLKADRSLAVLGALAKTPRYQGGGSSHVNAYRVVSPLEAIQAARPEVQFAAGYQLDQETVDDQQLQAAVNVAKSADQVVLFAGYPAERESEGFDKTSLSLPENQTKLIEAVAAVNEHVTVVLQNGAVVLMPWQHKIAGILETYLAGEAVGEATWDVLSGQVNPSGRLAETFPLRLADTPSTLTFNADPAREVYREGLFMGYRYYDKKQLPVAFPFGYGLSYTQFKYDELKLTVAGDHVDGQVRVTNTGDVAGTETVQIYVGNQASHIEKPVRTLAGFEQVTLEAGKSATVSFTLDQRAFSWYNPAKATWQLDSGSYLVAVGHDSRDLPLSQQVALTSDQDNAEPITSESYVGDLLHDPRAKQALETSGLAKTFEAIAGGQTTDDQMLLNMPLRAAVMVGATPEQVEAFLKRVN</sequence>
<proteinExistence type="inferred from homology"/>
<dbReference type="InterPro" id="IPR036881">
    <property type="entry name" value="Glyco_hydro_3_C_sf"/>
</dbReference>
<dbReference type="PROSITE" id="PS00775">
    <property type="entry name" value="GLYCOSYL_HYDROL_F3"/>
    <property type="match status" value="1"/>
</dbReference>
<dbReference type="Gene3D" id="3.40.50.1700">
    <property type="entry name" value="Glycoside hydrolase family 3 C-terminal domain"/>
    <property type="match status" value="1"/>
</dbReference>
<dbReference type="SUPFAM" id="SSF52279">
    <property type="entry name" value="Beta-D-glucan exohydrolase, C-terminal domain"/>
    <property type="match status" value="1"/>
</dbReference>